<protein>
    <recommendedName>
        <fullName evidence="5">Deacetylase sirtuin-type domain-containing protein</fullName>
    </recommendedName>
</protein>
<evidence type="ECO:0000259" key="5">
    <source>
        <dbReference type="PROSITE" id="PS50305"/>
    </source>
</evidence>
<dbReference type="GO" id="GO:0046872">
    <property type="term" value="F:metal ion binding"/>
    <property type="evidence" value="ECO:0007669"/>
    <property type="project" value="UniProtKB-KW"/>
</dbReference>
<evidence type="ECO:0000256" key="4">
    <source>
        <dbReference type="PROSITE-ProRule" id="PRU00236"/>
    </source>
</evidence>
<dbReference type="GO" id="GO:0017136">
    <property type="term" value="F:histone deacetylase activity, NAD-dependent"/>
    <property type="evidence" value="ECO:0007669"/>
    <property type="project" value="TreeGrafter"/>
</dbReference>
<comment type="similarity">
    <text evidence="1">Belongs to the sirtuin family. Class I subfamily.</text>
</comment>
<dbReference type="Gene3D" id="3.30.1600.10">
    <property type="entry name" value="SIR2/SIRT2 'Small Domain"/>
    <property type="match status" value="1"/>
</dbReference>
<evidence type="ECO:0000313" key="6">
    <source>
        <dbReference type="EMBL" id="ODQ80472.1"/>
    </source>
</evidence>
<evidence type="ECO:0000313" key="7">
    <source>
        <dbReference type="Proteomes" id="UP000094336"/>
    </source>
</evidence>
<dbReference type="Gene3D" id="3.40.50.1220">
    <property type="entry name" value="TPP-binding domain"/>
    <property type="match status" value="1"/>
</dbReference>
<evidence type="ECO:0000256" key="3">
    <source>
        <dbReference type="ARBA" id="ARBA00023027"/>
    </source>
</evidence>
<evidence type="ECO:0000256" key="2">
    <source>
        <dbReference type="ARBA" id="ARBA00022679"/>
    </source>
</evidence>
<feature type="binding site" evidence="4">
    <location>
        <position position="203"/>
    </location>
    <ligand>
        <name>Zn(2+)</name>
        <dbReference type="ChEBI" id="CHEBI:29105"/>
    </ligand>
</feature>
<evidence type="ECO:0000256" key="1">
    <source>
        <dbReference type="ARBA" id="ARBA00006924"/>
    </source>
</evidence>
<keyword evidence="4" id="KW-0862">Zinc</keyword>
<dbReference type="STRING" id="984486.A0A1E3QTZ3"/>
<dbReference type="Proteomes" id="UP000094336">
    <property type="component" value="Unassembled WGS sequence"/>
</dbReference>
<dbReference type="PROSITE" id="PS50305">
    <property type="entry name" value="SIRTUIN"/>
    <property type="match status" value="1"/>
</dbReference>
<proteinExistence type="inferred from homology"/>
<sequence>MKLLDIHSLDAENKIRLSEVTSLISKARKCVVLTGAGISCNAGIPDFRSTDGLYNMVKEKHPKAVVRGKDLFDISLFRNQQTVSIFNTFMESLYSSTLKARPTDTHRFIKVLKQKKKLLRCYTQNIDGLENYLNLNTGIPEDSTAANWKKMDVVQLHGDLMKLSCTNCFNIHSWDEVSVAAETQGATFRELLSDGRSPECPTCVESYRERIRMGKRMTGAIGFLRPNIVLYGENHMNSEVISQGLTNDLKSSPDLFIIMGTSLKVDGIKKLVRSVAKVIQKRNEAQAKPCKVILINKTPLPNTWANIIDYQINNDCDAYMLYLRNSLPDLFLTQQELDLLKTYASVTKRPAMLTPPTTPTKRQKYSDIHLGEAVPA</sequence>
<keyword evidence="2" id="KW-0808">Transferase</keyword>
<dbReference type="InterPro" id="IPR026591">
    <property type="entry name" value="Sirtuin_cat_small_dom_sf"/>
</dbReference>
<keyword evidence="3" id="KW-0520">NAD</keyword>
<dbReference type="GeneID" id="30146276"/>
<feature type="binding site" evidence="4">
    <location>
        <position position="165"/>
    </location>
    <ligand>
        <name>Zn(2+)</name>
        <dbReference type="ChEBI" id="CHEBI:29105"/>
    </ligand>
</feature>
<keyword evidence="7" id="KW-1185">Reference proteome</keyword>
<feature type="binding site" evidence="4">
    <location>
        <position position="168"/>
    </location>
    <ligand>
        <name>Zn(2+)</name>
        <dbReference type="ChEBI" id="CHEBI:29105"/>
    </ligand>
</feature>
<dbReference type="RefSeq" id="XP_018985800.1">
    <property type="nucleotide sequence ID" value="XM_019128423.1"/>
</dbReference>
<gene>
    <name evidence="6" type="ORF">BABINDRAFT_160752</name>
</gene>
<organism evidence="6 7">
    <name type="scientific">Babjeviella inositovora NRRL Y-12698</name>
    <dbReference type="NCBI Taxonomy" id="984486"/>
    <lineage>
        <taxon>Eukaryota</taxon>
        <taxon>Fungi</taxon>
        <taxon>Dikarya</taxon>
        <taxon>Ascomycota</taxon>
        <taxon>Saccharomycotina</taxon>
        <taxon>Pichiomycetes</taxon>
        <taxon>Serinales incertae sedis</taxon>
        <taxon>Babjeviella</taxon>
    </lineage>
</organism>
<name>A0A1E3QTZ3_9ASCO</name>
<dbReference type="AlphaFoldDB" id="A0A1E3QTZ3"/>
<accession>A0A1E3QTZ3</accession>
<dbReference type="PANTHER" id="PTHR11085">
    <property type="entry name" value="NAD-DEPENDENT PROTEIN DEACYLASE SIRTUIN-5, MITOCHONDRIAL-RELATED"/>
    <property type="match status" value="1"/>
</dbReference>
<keyword evidence="4" id="KW-0479">Metal-binding</keyword>
<dbReference type="PANTHER" id="PTHR11085:SF8">
    <property type="entry name" value="NAD-DEPENDENT HISTONE DEACETYLASE HST3"/>
    <property type="match status" value="1"/>
</dbReference>
<feature type="active site" description="Proton acceptor" evidence="4">
    <location>
        <position position="157"/>
    </location>
</feature>
<reference evidence="7" key="1">
    <citation type="submission" date="2016-05" db="EMBL/GenBank/DDBJ databases">
        <title>Comparative genomics of biotechnologically important yeasts.</title>
        <authorList>
            <consortium name="DOE Joint Genome Institute"/>
            <person name="Riley R."/>
            <person name="Haridas S."/>
            <person name="Wolfe K.H."/>
            <person name="Lopes M.R."/>
            <person name="Hittinger C.T."/>
            <person name="Goker M."/>
            <person name="Salamov A."/>
            <person name="Wisecaver J."/>
            <person name="Long T.M."/>
            <person name="Aerts A.L."/>
            <person name="Barry K."/>
            <person name="Choi C."/>
            <person name="Clum A."/>
            <person name="Coughlan A.Y."/>
            <person name="Deshpande S."/>
            <person name="Douglass A.P."/>
            <person name="Hanson S.J."/>
            <person name="Klenk H.-P."/>
            <person name="Labutti K."/>
            <person name="Lapidus A."/>
            <person name="Lindquist E."/>
            <person name="Lipzen A."/>
            <person name="Meier-Kolthoff J.P."/>
            <person name="Ohm R.A."/>
            <person name="Otillar R.P."/>
            <person name="Pangilinan J."/>
            <person name="Peng Y."/>
            <person name="Rokas A."/>
            <person name="Rosa C.A."/>
            <person name="Scheuner C."/>
            <person name="Sibirny A.A."/>
            <person name="Slot J.C."/>
            <person name="Stielow J.B."/>
            <person name="Sun H."/>
            <person name="Kurtzman C.P."/>
            <person name="Blackwell M."/>
            <person name="Grigoriev I.V."/>
            <person name="Jeffries T.W."/>
        </authorList>
    </citation>
    <scope>NUCLEOTIDE SEQUENCE [LARGE SCALE GENOMIC DNA]</scope>
    <source>
        <strain evidence="7">NRRL Y-12698</strain>
    </source>
</reference>
<dbReference type="OrthoDB" id="2919105at2759"/>
<dbReference type="GO" id="GO:0070403">
    <property type="term" value="F:NAD+ binding"/>
    <property type="evidence" value="ECO:0007669"/>
    <property type="project" value="InterPro"/>
</dbReference>
<dbReference type="EMBL" id="KV454429">
    <property type="protein sequence ID" value="ODQ80472.1"/>
    <property type="molecule type" value="Genomic_DNA"/>
</dbReference>
<dbReference type="Pfam" id="PF02146">
    <property type="entry name" value="SIR2"/>
    <property type="match status" value="1"/>
</dbReference>
<dbReference type="InterPro" id="IPR026590">
    <property type="entry name" value="Ssirtuin_cat_dom"/>
</dbReference>
<dbReference type="GO" id="GO:0005634">
    <property type="term" value="C:nucleus"/>
    <property type="evidence" value="ECO:0007669"/>
    <property type="project" value="TreeGrafter"/>
</dbReference>
<dbReference type="InterPro" id="IPR003000">
    <property type="entry name" value="Sirtuin"/>
</dbReference>
<feature type="domain" description="Deacetylase sirtuin-type" evidence="5">
    <location>
        <begin position="10"/>
        <end position="340"/>
    </location>
</feature>
<dbReference type="InterPro" id="IPR029035">
    <property type="entry name" value="DHS-like_NAD/FAD-binding_dom"/>
</dbReference>
<dbReference type="InterPro" id="IPR050134">
    <property type="entry name" value="NAD-dep_sirtuin_deacylases"/>
</dbReference>
<feature type="binding site" evidence="4">
    <location>
        <position position="200"/>
    </location>
    <ligand>
        <name>Zn(2+)</name>
        <dbReference type="ChEBI" id="CHEBI:29105"/>
    </ligand>
</feature>
<dbReference type="SUPFAM" id="SSF52467">
    <property type="entry name" value="DHS-like NAD/FAD-binding domain"/>
    <property type="match status" value="1"/>
</dbReference>